<dbReference type="InterPro" id="IPR036034">
    <property type="entry name" value="PDZ_sf"/>
</dbReference>
<dbReference type="Gene3D" id="2.30.42.10">
    <property type="match status" value="1"/>
</dbReference>
<dbReference type="EC" id="5.6.2.3" evidence="3"/>
<evidence type="ECO:0000259" key="5">
    <source>
        <dbReference type="PROSITE" id="PS50106"/>
    </source>
</evidence>
<feature type="region of interest" description="Disordered" evidence="4">
    <location>
        <begin position="466"/>
        <end position="503"/>
    </location>
</feature>
<dbReference type="InterPro" id="IPR055414">
    <property type="entry name" value="LRR_R13L4/SHOC2-like"/>
</dbReference>
<name>A0AAE9JKW8_CAEBR</name>
<dbReference type="CDD" id="cd00136">
    <property type="entry name" value="PDZ_canonical"/>
    <property type="match status" value="1"/>
</dbReference>
<dbReference type="SUPFAM" id="SSF52047">
    <property type="entry name" value="RNI-like"/>
    <property type="match status" value="1"/>
</dbReference>
<feature type="compositionally biased region" description="Polar residues" evidence="4">
    <location>
        <begin position="562"/>
        <end position="577"/>
    </location>
</feature>
<feature type="compositionally biased region" description="Polar residues" evidence="4">
    <location>
        <begin position="594"/>
        <end position="607"/>
    </location>
</feature>
<evidence type="ECO:0000256" key="2">
    <source>
        <dbReference type="ARBA" id="ARBA00022737"/>
    </source>
</evidence>
<dbReference type="EMBL" id="CP092624">
    <property type="protein sequence ID" value="UMM34313.1"/>
    <property type="molecule type" value="Genomic_DNA"/>
</dbReference>
<dbReference type="InterPro" id="IPR050614">
    <property type="entry name" value="Synaptic_Scaffolding_LAP-MAGUK"/>
</dbReference>
<proteinExistence type="inferred from homology"/>
<dbReference type="SMART" id="SM00369">
    <property type="entry name" value="LRR_TYP"/>
    <property type="match status" value="9"/>
</dbReference>
<evidence type="ECO:0000313" key="7">
    <source>
        <dbReference type="Proteomes" id="UP000829354"/>
    </source>
</evidence>
<dbReference type="Pfam" id="PF00595">
    <property type="entry name" value="PDZ"/>
    <property type="match status" value="1"/>
</dbReference>
<accession>A0AAE9JKW8</accession>
<keyword evidence="3" id="KW-0547">Nucleotide-binding</keyword>
<comment type="cofactor">
    <cofactor evidence="3">
        <name>Mg(2+)</name>
        <dbReference type="ChEBI" id="CHEBI:18420"/>
    </cofactor>
</comment>
<dbReference type="AlphaFoldDB" id="A0AAE9JKW8"/>
<keyword evidence="3" id="KW-0227">DNA damage</keyword>
<keyword evidence="3" id="KW-0347">Helicase</keyword>
<keyword evidence="2" id="KW-0677">Repeat</keyword>
<dbReference type="FunFam" id="3.80.10.10:FF:000779">
    <property type="entry name" value="Probable inactive serine/threonine-protein kinase DDB_G0278909"/>
    <property type="match status" value="1"/>
</dbReference>
<keyword evidence="3" id="KW-0378">Hydrolase</keyword>
<comment type="similarity">
    <text evidence="3">Belongs to the helicase family.</text>
</comment>
<dbReference type="FunFam" id="2.30.42.10:FF:000360">
    <property type="entry name" value="Protein lap1"/>
    <property type="match status" value="1"/>
</dbReference>
<reference evidence="6 7" key="1">
    <citation type="submission" date="2022-04" db="EMBL/GenBank/DDBJ databases">
        <title>Chromosome-level reference genomes for two strains of Caenorhabditis briggsae: an improved platform for comparative genomics.</title>
        <authorList>
            <person name="Stevens L."/>
            <person name="Andersen E."/>
        </authorList>
    </citation>
    <scope>NUCLEOTIDE SEQUENCE [LARGE SCALE GENOMIC DNA]</scope>
    <source>
        <strain evidence="6">VX34</strain>
        <tissue evidence="6">Whole-organism</tissue>
    </source>
</reference>
<dbReference type="Pfam" id="PF13855">
    <property type="entry name" value="LRR_8"/>
    <property type="match status" value="2"/>
</dbReference>
<dbReference type="PROSITE" id="PS50106">
    <property type="entry name" value="PDZ"/>
    <property type="match status" value="1"/>
</dbReference>
<evidence type="ECO:0000256" key="1">
    <source>
        <dbReference type="ARBA" id="ARBA00022614"/>
    </source>
</evidence>
<feature type="domain" description="PDZ" evidence="5">
    <location>
        <begin position="577"/>
        <end position="667"/>
    </location>
</feature>
<dbReference type="SMART" id="SM00364">
    <property type="entry name" value="LRR_BAC"/>
    <property type="match status" value="13"/>
</dbReference>
<dbReference type="InterPro" id="IPR001611">
    <property type="entry name" value="Leu-rich_rpt"/>
</dbReference>
<dbReference type="SMART" id="SM00228">
    <property type="entry name" value="PDZ"/>
    <property type="match status" value="1"/>
</dbReference>
<evidence type="ECO:0000256" key="4">
    <source>
        <dbReference type="SAM" id="MobiDB-lite"/>
    </source>
</evidence>
<dbReference type="Proteomes" id="UP000829354">
    <property type="component" value="Chromosome V"/>
</dbReference>
<dbReference type="InterPro" id="IPR032675">
    <property type="entry name" value="LRR_dom_sf"/>
</dbReference>
<dbReference type="Pfam" id="PF05970">
    <property type="entry name" value="PIF1"/>
    <property type="match status" value="1"/>
</dbReference>
<protein>
    <recommendedName>
        <fullName evidence="3">ATP-dependent DNA helicase</fullName>
        <ecNumber evidence="3">5.6.2.3</ecNumber>
    </recommendedName>
</protein>
<feature type="region of interest" description="Disordered" evidence="4">
    <location>
        <begin position="426"/>
        <end position="446"/>
    </location>
</feature>
<keyword evidence="3" id="KW-0233">DNA recombination</keyword>
<dbReference type="Gene3D" id="3.80.10.10">
    <property type="entry name" value="Ribonuclease Inhibitor"/>
    <property type="match status" value="3"/>
</dbReference>
<organism evidence="6 7">
    <name type="scientific">Caenorhabditis briggsae</name>
    <dbReference type="NCBI Taxonomy" id="6238"/>
    <lineage>
        <taxon>Eukaryota</taxon>
        <taxon>Metazoa</taxon>
        <taxon>Ecdysozoa</taxon>
        <taxon>Nematoda</taxon>
        <taxon>Chromadorea</taxon>
        <taxon>Rhabditida</taxon>
        <taxon>Rhabditina</taxon>
        <taxon>Rhabditomorpha</taxon>
        <taxon>Rhabditoidea</taxon>
        <taxon>Rhabditidae</taxon>
        <taxon>Peloderinae</taxon>
        <taxon>Caenorhabditis</taxon>
    </lineage>
</organism>
<keyword evidence="7" id="KW-1185">Reference proteome</keyword>
<dbReference type="GO" id="GO:0006310">
    <property type="term" value="P:DNA recombination"/>
    <property type="evidence" value="ECO:0007669"/>
    <property type="project" value="UniProtKB-KW"/>
</dbReference>
<evidence type="ECO:0000313" key="6">
    <source>
        <dbReference type="EMBL" id="UMM34313.1"/>
    </source>
</evidence>
<dbReference type="GO" id="GO:0043139">
    <property type="term" value="F:5'-3' DNA helicase activity"/>
    <property type="evidence" value="ECO:0007669"/>
    <property type="project" value="UniProtKB-EC"/>
</dbReference>
<dbReference type="GO" id="GO:0016787">
    <property type="term" value="F:hydrolase activity"/>
    <property type="evidence" value="ECO:0007669"/>
    <property type="project" value="UniProtKB-KW"/>
</dbReference>
<feature type="region of interest" description="Disordered" evidence="4">
    <location>
        <begin position="532"/>
        <end position="610"/>
    </location>
</feature>
<dbReference type="InterPro" id="IPR001478">
    <property type="entry name" value="PDZ"/>
</dbReference>
<dbReference type="GO" id="GO:0005524">
    <property type="term" value="F:ATP binding"/>
    <property type="evidence" value="ECO:0007669"/>
    <property type="project" value="UniProtKB-KW"/>
</dbReference>
<sequence>MTSFFCLPMGCQRQVDSLDRSQSNLQSIPSDIYRFRKLEDLNLSMNNIKDLGRLFTLRRLKVLDVSDNEISMLPAEIGQLTQLIELNLNRNEITDIPETLKNCKMLANLKLNGNPFTRLPESISECTSITILSLNETNLTALPSAMGSLANLRVLEARENHLRTIPSSIVDLKLLEELDLGQNEIEDLPAKLGKLSSLREFYVDMNSLTSLPDSISDCRMLDQLDVSENHIIRLPEKFGNMSGLTDLNISINEIIELPRSFGNLKRLQMLKAERNSLTQLTPEIGHCQALTEMYLGQNFLTDLPDSIGDLRNLTTLNVDCNNLSEIPETIGDCKALTVLSLRQNILTELPMTIGKCENMTVLDVASNKLTNLPFTVKVLYKLQALWLSENQTQSILKLTEGRDNKTGIKIVTCYLLPQADALEGDSRVGSALHQPDREGPTGGPKVHFHDQQDSTFEEERAAEVHLGNFERHNTPHPKTPKHKKGSIDGHMAPHDTDQPRQLSLTSNHRNSATSFGESSNSINRDLSDIRFIDAPASMPNGVRETTLSPEREDISPPRPQQPLATSNTSLVSSSQHTIRIPRDDSGKLGLSFAGGTSNEPAPNSNGDSGLFVTKVTKGSAADRCGLREGDKLIRANDINMINASQGDAMQAIKKRETVELVVLRRSPSPVSRTSEPSLSGSAHELNHLDAGSPDSTLFATSSNTPVFKDLRTVHGHILPTFVEAARASGYLSDDSVYEKTLQEHAFFHSPSQMRGFFATHWLFENIDTWSKFLKDLSEDFSHQGQKCLGPITASDVDQVIPVEIPDKDKNTRYKGTTRDFIVIEIDENERRDKRSTRSSSIWTQDMFLLQKHHLLEFPMCQRSAVDCSFLSALNSFQAFGMQERPIVSDSIKFTEFLSGLTPSGTTTRDFRQVLPVVRRGSKADQIGICLKNCEIWDLCPVCQLKSNMRVTSGDQAWIDFLIRIQNENMCQRDIVSKVFEMKVQSNIDLSDRAVLAPKNVDEMEGNEKAYFSRDEIVKDEPSWMTTELLNFSKECLKVESRSSSLLNLKYREVL</sequence>
<dbReference type="PANTHER" id="PTHR23119:SF44">
    <property type="entry name" value="PROTEIN LAP4"/>
    <property type="match status" value="1"/>
</dbReference>
<keyword evidence="3" id="KW-0234">DNA repair</keyword>
<dbReference type="PANTHER" id="PTHR23119">
    <property type="entry name" value="DISCS LARGE"/>
    <property type="match status" value="1"/>
</dbReference>
<dbReference type="Pfam" id="PF23598">
    <property type="entry name" value="LRR_14"/>
    <property type="match status" value="1"/>
</dbReference>
<dbReference type="InterPro" id="IPR010285">
    <property type="entry name" value="DNA_helicase_pif1-like_DEAD"/>
</dbReference>
<keyword evidence="1" id="KW-0433">Leucine-rich repeat</keyword>
<dbReference type="SUPFAM" id="SSF50156">
    <property type="entry name" value="PDZ domain-like"/>
    <property type="match status" value="1"/>
</dbReference>
<dbReference type="GO" id="GO:0000723">
    <property type="term" value="P:telomere maintenance"/>
    <property type="evidence" value="ECO:0007669"/>
    <property type="project" value="InterPro"/>
</dbReference>
<evidence type="ECO:0000256" key="3">
    <source>
        <dbReference type="RuleBase" id="RU363044"/>
    </source>
</evidence>
<gene>
    <name evidence="6" type="ORF">L5515_007450</name>
</gene>
<dbReference type="InterPro" id="IPR003591">
    <property type="entry name" value="Leu-rich_rpt_typical-subtyp"/>
</dbReference>
<dbReference type="GO" id="GO:0006281">
    <property type="term" value="P:DNA repair"/>
    <property type="evidence" value="ECO:0007669"/>
    <property type="project" value="UniProtKB-KW"/>
</dbReference>
<feature type="compositionally biased region" description="Basic and acidic residues" evidence="4">
    <location>
        <begin position="485"/>
        <end position="498"/>
    </location>
</feature>
<comment type="catalytic activity">
    <reaction evidence="3">
        <text>ATP + H2O = ADP + phosphate + H(+)</text>
        <dbReference type="Rhea" id="RHEA:13065"/>
        <dbReference type="ChEBI" id="CHEBI:15377"/>
        <dbReference type="ChEBI" id="CHEBI:15378"/>
        <dbReference type="ChEBI" id="CHEBI:30616"/>
        <dbReference type="ChEBI" id="CHEBI:43474"/>
        <dbReference type="ChEBI" id="CHEBI:456216"/>
        <dbReference type="EC" id="5.6.2.3"/>
    </reaction>
</comment>
<dbReference type="PROSITE" id="PS51450">
    <property type="entry name" value="LRR"/>
    <property type="match status" value="4"/>
</dbReference>
<keyword evidence="3" id="KW-0067">ATP-binding</keyword>
<feature type="compositionally biased region" description="Basic residues" evidence="4">
    <location>
        <begin position="474"/>
        <end position="484"/>
    </location>
</feature>